<protein>
    <submittedName>
        <fullName evidence="1">Uncharacterized protein</fullName>
    </submittedName>
</protein>
<dbReference type="Proteomes" id="UP000700855">
    <property type="component" value="Unassembled WGS sequence"/>
</dbReference>
<evidence type="ECO:0000313" key="2">
    <source>
        <dbReference type="Proteomes" id="UP000700855"/>
    </source>
</evidence>
<gene>
    <name evidence="1" type="ORF">H3U98_07520</name>
</gene>
<reference evidence="1 2" key="1">
    <citation type="submission" date="2020-07" db="EMBL/GenBank/DDBJ databases">
        <title>Isolated bacteria genomes of Apis mellifera.</title>
        <authorList>
            <person name="Wu J."/>
            <person name="Zheng H."/>
        </authorList>
    </citation>
    <scope>NUCLEOTIDE SEQUENCE [LARGE SCALE GENOMIC DNA]</scope>
    <source>
        <strain evidence="1 2">W8116</strain>
    </source>
</reference>
<keyword evidence="2" id="KW-1185">Reference proteome</keyword>
<evidence type="ECO:0000313" key="1">
    <source>
        <dbReference type="EMBL" id="MBI0144622.1"/>
    </source>
</evidence>
<organism evidence="1 2">
    <name type="scientific">Bifidobacterium choladohabitans</name>
    <dbReference type="NCBI Taxonomy" id="2750947"/>
    <lineage>
        <taxon>Bacteria</taxon>
        <taxon>Bacillati</taxon>
        <taxon>Actinomycetota</taxon>
        <taxon>Actinomycetes</taxon>
        <taxon>Bifidobacteriales</taxon>
        <taxon>Bifidobacteriaceae</taxon>
        <taxon>Bifidobacterium</taxon>
    </lineage>
</organism>
<name>A0ABS0R1P8_9BIFI</name>
<dbReference type="EMBL" id="JACFSA010000005">
    <property type="protein sequence ID" value="MBI0144622.1"/>
    <property type="molecule type" value="Genomic_DNA"/>
</dbReference>
<proteinExistence type="predicted"/>
<dbReference type="RefSeq" id="WP_198206373.1">
    <property type="nucleotide sequence ID" value="NZ_JACFSA010000005.1"/>
</dbReference>
<accession>A0ABS0R1P8</accession>
<comment type="caution">
    <text evidence="1">The sequence shown here is derived from an EMBL/GenBank/DDBJ whole genome shotgun (WGS) entry which is preliminary data.</text>
</comment>
<sequence length="61" mass="6932">MFIYVFPAWIGPAKPRASLEHLDPTDPLGTVEITGTYLERVGIRIPRCQPETIRLIDLVRV</sequence>